<dbReference type="Gene3D" id="3.40.50.80">
    <property type="entry name" value="Nucleotide-binding domain of ferredoxin-NADP reductase (FNR) module"/>
    <property type="match status" value="1"/>
</dbReference>
<evidence type="ECO:0000256" key="14">
    <source>
        <dbReference type="SAM" id="MobiDB-lite"/>
    </source>
</evidence>
<dbReference type="InParanoid" id="A0A316YMV0"/>
<keyword evidence="6" id="KW-0285">Flavoprotein</keyword>
<evidence type="ECO:0000256" key="11">
    <source>
        <dbReference type="ARBA" id="ARBA00023002"/>
    </source>
</evidence>
<evidence type="ECO:0000256" key="13">
    <source>
        <dbReference type="ARBA" id="ARBA00059320"/>
    </source>
</evidence>
<evidence type="ECO:0000256" key="1">
    <source>
        <dbReference type="ARBA" id="ARBA00001917"/>
    </source>
</evidence>
<dbReference type="SUPFAM" id="SSF52922">
    <property type="entry name" value="TK C-terminal domain-like"/>
    <property type="match status" value="1"/>
</dbReference>
<dbReference type="Gene3D" id="2.40.30.10">
    <property type="entry name" value="Translation factors"/>
    <property type="match status" value="1"/>
</dbReference>
<name>A0A316YMV0_9BASI</name>
<dbReference type="Gene3D" id="1.20.990.10">
    <property type="entry name" value="NADPH-cytochrome p450 Reductase, Chain A, domain 3"/>
    <property type="match status" value="1"/>
</dbReference>
<keyword evidence="8" id="KW-0274">FAD</keyword>
<evidence type="ECO:0000256" key="8">
    <source>
        <dbReference type="ARBA" id="ARBA00022827"/>
    </source>
</evidence>
<dbReference type="OrthoDB" id="1856718at2759"/>
<dbReference type="FunCoup" id="A0A316YMV0">
    <property type="interactions" value="215"/>
</dbReference>
<evidence type="ECO:0000256" key="9">
    <source>
        <dbReference type="ARBA" id="ARBA00022857"/>
    </source>
</evidence>
<dbReference type="InterPro" id="IPR003097">
    <property type="entry name" value="CysJ-like_FAD-binding"/>
</dbReference>
<feature type="compositionally biased region" description="Acidic residues" evidence="14">
    <location>
        <begin position="61"/>
        <end position="81"/>
    </location>
</feature>
<keyword evidence="9" id="KW-0521">NADP</keyword>
<dbReference type="PROSITE" id="PS51384">
    <property type="entry name" value="FAD_FR"/>
    <property type="match status" value="1"/>
</dbReference>
<evidence type="ECO:0000256" key="5">
    <source>
        <dbReference type="ARBA" id="ARBA00022448"/>
    </source>
</evidence>
<evidence type="ECO:0000256" key="3">
    <source>
        <dbReference type="ARBA" id="ARBA00004774"/>
    </source>
</evidence>
<dbReference type="InterPro" id="IPR001709">
    <property type="entry name" value="Flavoprot_Pyr_Nucl_cyt_Rdtase"/>
</dbReference>
<comment type="function">
    <text evidence="13">This enzyme catalyzes the 6-electron reduction of sulfite to sulfide. This is one of several activities required for the biosynthesis of L-cysteine from sulfate.</text>
</comment>
<feature type="domain" description="FAD-binding FR-type" evidence="15">
    <location>
        <begin position="854"/>
        <end position="1085"/>
    </location>
</feature>
<organism evidence="16 17">
    <name type="scientific">Acaromyces ingoldii</name>
    <dbReference type="NCBI Taxonomy" id="215250"/>
    <lineage>
        <taxon>Eukaryota</taxon>
        <taxon>Fungi</taxon>
        <taxon>Dikarya</taxon>
        <taxon>Basidiomycota</taxon>
        <taxon>Ustilaginomycotina</taxon>
        <taxon>Exobasidiomycetes</taxon>
        <taxon>Exobasidiales</taxon>
        <taxon>Cryptobasidiaceae</taxon>
        <taxon>Acaromyces</taxon>
    </lineage>
</organism>
<dbReference type="InterPro" id="IPR009014">
    <property type="entry name" value="Transketo_C/PFOR_II"/>
</dbReference>
<dbReference type="Gene3D" id="3.40.50.920">
    <property type="match status" value="1"/>
</dbReference>
<proteinExistence type="predicted"/>
<evidence type="ECO:0000256" key="2">
    <source>
        <dbReference type="ARBA" id="ARBA00001974"/>
    </source>
</evidence>
<evidence type="ECO:0000256" key="12">
    <source>
        <dbReference type="ARBA" id="ARBA00052219"/>
    </source>
</evidence>
<dbReference type="PANTHER" id="PTHR19384:SF109">
    <property type="entry name" value="SULFITE REDUCTASE [NADPH] FLAVOPROTEIN COMPONENT"/>
    <property type="match status" value="1"/>
</dbReference>
<dbReference type="EMBL" id="KZ819636">
    <property type="protein sequence ID" value="PWN90697.1"/>
    <property type="molecule type" value="Genomic_DNA"/>
</dbReference>
<dbReference type="Pfam" id="PF00667">
    <property type="entry name" value="FAD_binding_1"/>
    <property type="match status" value="1"/>
</dbReference>
<dbReference type="FunFam" id="1.20.990.10:FF:000010">
    <property type="entry name" value="Sulfite reductase [NADPH] flavoprotein component"/>
    <property type="match status" value="1"/>
</dbReference>
<dbReference type="GO" id="GO:0010181">
    <property type="term" value="F:FMN binding"/>
    <property type="evidence" value="ECO:0007669"/>
    <property type="project" value="TreeGrafter"/>
</dbReference>
<dbReference type="InterPro" id="IPR017927">
    <property type="entry name" value="FAD-bd_FR_type"/>
</dbReference>
<dbReference type="InterPro" id="IPR039261">
    <property type="entry name" value="FNR_nucleotide-bd"/>
</dbReference>
<dbReference type="SUPFAM" id="SSF63380">
    <property type="entry name" value="Riboflavin synthase domain-like"/>
    <property type="match status" value="1"/>
</dbReference>
<dbReference type="SUPFAM" id="SSF52343">
    <property type="entry name" value="Ferredoxin reductase-like, C-terminal NADP-linked domain"/>
    <property type="match status" value="1"/>
</dbReference>
<evidence type="ECO:0000256" key="7">
    <source>
        <dbReference type="ARBA" id="ARBA00022643"/>
    </source>
</evidence>
<dbReference type="CDD" id="cd06207">
    <property type="entry name" value="CyPoR_like"/>
    <property type="match status" value="1"/>
</dbReference>
<dbReference type="STRING" id="215250.A0A316YMV0"/>
<dbReference type="GO" id="GO:0005829">
    <property type="term" value="C:cytosol"/>
    <property type="evidence" value="ECO:0007669"/>
    <property type="project" value="TreeGrafter"/>
</dbReference>
<dbReference type="Gene3D" id="3.40.920.10">
    <property type="entry name" value="Pyruvate-ferredoxin oxidoreductase, PFOR, domain III"/>
    <property type="match status" value="1"/>
</dbReference>
<dbReference type="PANTHER" id="PTHR19384">
    <property type="entry name" value="NITRIC OXIDE SYNTHASE-RELATED"/>
    <property type="match status" value="1"/>
</dbReference>
<dbReference type="Pfam" id="PF00175">
    <property type="entry name" value="NAD_binding_1"/>
    <property type="match status" value="1"/>
</dbReference>
<reference evidence="16 17" key="1">
    <citation type="journal article" date="2018" name="Mol. Biol. Evol.">
        <title>Broad Genomic Sampling Reveals a Smut Pathogenic Ancestry of the Fungal Clade Ustilaginomycotina.</title>
        <authorList>
            <person name="Kijpornyongpan T."/>
            <person name="Mondo S.J."/>
            <person name="Barry K."/>
            <person name="Sandor L."/>
            <person name="Lee J."/>
            <person name="Lipzen A."/>
            <person name="Pangilinan J."/>
            <person name="LaButti K."/>
            <person name="Hainaut M."/>
            <person name="Henrissat B."/>
            <person name="Grigoriev I.V."/>
            <person name="Spatafora J.W."/>
            <person name="Aime M.C."/>
        </authorList>
    </citation>
    <scope>NUCLEOTIDE SEQUENCE [LARGE SCALE GENOMIC DNA]</scope>
    <source>
        <strain evidence="16 17">MCA 4198</strain>
    </source>
</reference>
<dbReference type="InterPro" id="IPR017938">
    <property type="entry name" value="Riboflavin_synthase-like_b-brl"/>
</dbReference>
<evidence type="ECO:0000259" key="15">
    <source>
        <dbReference type="PROSITE" id="PS51384"/>
    </source>
</evidence>
<keyword evidence="7" id="KW-0288">FMN</keyword>
<feature type="region of interest" description="Disordered" evidence="14">
    <location>
        <begin position="36"/>
        <end position="133"/>
    </location>
</feature>
<gene>
    <name evidence="16" type="ORF">FA10DRAFT_267144</name>
</gene>
<keyword evidence="10" id="KW-0249">Electron transport</keyword>
<accession>A0A316YMV0</accession>
<comment type="catalytic activity">
    <reaction evidence="12">
        <text>hydrogen sulfide + 3 NADP(+) + 3 H2O = sulfite + 3 NADPH + 4 H(+)</text>
        <dbReference type="Rhea" id="RHEA:13801"/>
        <dbReference type="ChEBI" id="CHEBI:15377"/>
        <dbReference type="ChEBI" id="CHEBI:15378"/>
        <dbReference type="ChEBI" id="CHEBI:17359"/>
        <dbReference type="ChEBI" id="CHEBI:29919"/>
        <dbReference type="ChEBI" id="CHEBI:57783"/>
        <dbReference type="ChEBI" id="CHEBI:58349"/>
        <dbReference type="EC" id="1.8.1.2"/>
    </reaction>
</comment>
<dbReference type="GeneID" id="37043707"/>
<dbReference type="AlphaFoldDB" id="A0A316YMV0"/>
<comment type="cofactor">
    <cofactor evidence="1">
        <name>FMN</name>
        <dbReference type="ChEBI" id="CHEBI:58210"/>
    </cofactor>
</comment>
<evidence type="ECO:0000256" key="10">
    <source>
        <dbReference type="ARBA" id="ARBA00022982"/>
    </source>
</evidence>
<dbReference type="GO" id="GO:0050660">
    <property type="term" value="F:flavin adenine dinucleotide binding"/>
    <property type="evidence" value="ECO:0007669"/>
    <property type="project" value="TreeGrafter"/>
</dbReference>
<dbReference type="RefSeq" id="XP_025377895.1">
    <property type="nucleotide sequence ID" value="XM_025521791.1"/>
</dbReference>
<sequence>MAAVTAQSNFLASAAVFAGGLAVGIGGAVALSRAAFSPATKVQRSTRNKVKKAVSLPSEAEAQEQADDDDIPASEQLDDVDEKGAGPRPVDGSKGPVKPLIKSSVKKAAKSTSLVGGTDVPEPAAQNRAKHVDTRMDLTGPVPAHGDNVANDESLIKRPPVWLTGVPERNVLSTSTGVIDKVTYQSSTAVFVYESATNAGFGAWSEREAADAKRRGFVQGRPRVFSMQTRTGAGAAIAGYLSEKGTSSASTALSPYKNVVSALTNAQGFLAMAPAIGAIAPNDDGRLVLQVSGAAQVTDDATESLSVINDYAAILSATSTLASLNEDFTVVLSADREESTEVAAACYAPGAKGNVAHVFDGAFAGRQIARLETPAVVPANSIVDASPARTVTEALHAKGFTSFVYEGPKSPKTLIVVPNGSHFTAAKAVMLASQFDASKFGDSVGILAVRILRPWSNEEFAKQIPQSVEHIHVVDEVRSAPGAARVLFEDVQASLSGKQTPTVQALSFQAGQALSGAEWYGLLESAASTSQLNLETIIEGVQNKPSPSLTLTSKLASFFDSDSSATAQVANLASRTFRERATSGQCARLLSRFDNFEAGGVVRSDVIFAPAGDAQKVEAVPLPLAAQSQGTHTLVVGDPASILKAYNVFDSLAPGGTVIVNSPGWDGAEFGAKLRAEDRRLLAERNARIYLVDANAVVERLHDATAKALGGKQKVNNQLPKEAASGVLVAIFLRQHFNVGAPVIKGLLQRVLGTAPLGVGGVSGLVDEAERGTQLVAFAKADWAKAEPVSEVEVNAPSRPTAFRYNGFGPSVDAAAVGLEPAPVRSTWALPAWELMFREAYHLDDASLRPDLPEENWVLKVTENRRLTPVDYERNVFHLEFSTKGTNLKYEVGEALGIHGHNDAQEVRDFIAWSGYDADEIVSVPSLQDPSRYESRTVFQLLQQRLDIFGKPPKRFYEALSKLATNKDEAKWLRFISSAEGQSTFKKLAEVETVTYADVLRMFPSARLPLDHLMSEVEAIKPRHYSIASAQSFVGDVVHLLIVTVDWRTPSGSPRYGQCTRYLANLAVGDSVTVSLKPSVMKLPPHTTQPIIMSGLGTGAAPFRAYIQARAVQKREGKNVGPLIYIFGSRHKSKEYLYGEELEAYEADGLVKVLTAFSRDQKDKIYIQHRIEQNQQEILDLLMPSDKADEVQGMFTLCGPTDPLPDVQEALIKGYINKTGKTHEDGEAWLEELKEKEMAVYEVY</sequence>
<evidence type="ECO:0000313" key="16">
    <source>
        <dbReference type="EMBL" id="PWN90697.1"/>
    </source>
</evidence>
<dbReference type="GO" id="GO:0004783">
    <property type="term" value="F:sulfite reductase (NADPH) activity"/>
    <property type="evidence" value="ECO:0007669"/>
    <property type="project" value="UniProtKB-EC"/>
</dbReference>
<dbReference type="InterPro" id="IPR002869">
    <property type="entry name" value="Pyrv_flavodox_OxRed_cen"/>
</dbReference>
<evidence type="ECO:0000256" key="4">
    <source>
        <dbReference type="ARBA" id="ARBA00012604"/>
    </source>
</evidence>
<dbReference type="SUPFAM" id="SSF53323">
    <property type="entry name" value="Pyruvate-ferredoxin oxidoreductase, PFOR, domain III"/>
    <property type="match status" value="1"/>
</dbReference>
<dbReference type="Proteomes" id="UP000245768">
    <property type="component" value="Unassembled WGS sequence"/>
</dbReference>
<dbReference type="EC" id="1.8.1.2" evidence="4"/>
<evidence type="ECO:0000256" key="6">
    <source>
        <dbReference type="ARBA" id="ARBA00022630"/>
    </source>
</evidence>
<comment type="cofactor">
    <cofactor evidence="2">
        <name>FAD</name>
        <dbReference type="ChEBI" id="CHEBI:57692"/>
    </cofactor>
</comment>
<evidence type="ECO:0000313" key="17">
    <source>
        <dbReference type="Proteomes" id="UP000245768"/>
    </source>
</evidence>
<keyword evidence="11" id="KW-0560">Oxidoreductase</keyword>
<dbReference type="InterPro" id="IPR023173">
    <property type="entry name" value="NADPH_Cyt_P450_Rdtase_alpha"/>
</dbReference>
<keyword evidence="17" id="KW-1185">Reference proteome</keyword>
<keyword evidence="5" id="KW-0813">Transport</keyword>
<protein>
    <recommendedName>
        <fullName evidence="4">assimilatory sulfite reductase (NADPH)</fullName>
        <ecNumber evidence="4">1.8.1.2</ecNumber>
    </recommendedName>
</protein>
<dbReference type="PRINTS" id="PR00371">
    <property type="entry name" value="FPNCR"/>
</dbReference>
<dbReference type="InterPro" id="IPR001433">
    <property type="entry name" value="OxRdtase_FAD/NAD-bd"/>
</dbReference>
<comment type="pathway">
    <text evidence="3">Sulfur metabolism; hydrogen sulfide biosynthesis; hydrogen sulfide from sulfite (NADPH route): step 1/1.</text>
</comment>